<dbReference type="Proteomes" id="UP001647509">
    <property type="component" value="Unassembled WGS sequence"/>
</dbReference>
<evidence type="ECO:0000313" key="2">
    <source>
        <dbReference type="Proteomes" id="UP001647509"/>
    </source>
</evidence>
<dbReference type="EMBL" id="JAHKPD010000012">
    <property type="protein sequence ID" value="MBU2950421.1"/>
    <property type="molecule type" value="Genomic_DNA"/>
</dbReference>
<name>A0ACC5U7W6_9FLAO</name>
<evidence type="ECO:0000313" key="1">
    <source>
        <dbReference type="EMBL" id="MBU2950421.1"/>
    </source>
</evidence>
<reference evidence="1" key="1">
    <citation type="submission" date="2021-05" db="EMBL/GenBank/DDBJ databases">
        <title>Draft genomes of bacteria isolated from model marine particles.</title>
        <authorList>
            <person name="Datta M.S."/>
            <person name="Schwartzman J.A."/>
            <person name="Enke T.N."/>
            <person name="Saavedra J."/>
            <person name="Cermak N."/>
            <person name="Cordero O.X."/>
        </authorList>
    </citation>
    <scope>NUCLEOTIDE SEQUENCE</scope>
    <source>
        <strain evidence="1">I2M19</strain>
    </source>
</reference>
<proteinExistence type="predicted"/>
<sequence length="138" mass="16103">MVNLLRSKHEALGFETNTNVKALSMSLNNEQMEAMVHSFLRVMMADENELHLKMYNYIHEQFNTIGFDIKKQYVHKYAARADHEAYAMLNKLTVEQKKWFGVALYDMLYKLGTCPSVNQVAQYNIIRKKALNTKYVSS</sequence>
<keyword evidence="2" id="KW-1185">Reference proteome</keyword>
<gene>
    <name evidence="1" type="ORF">KO493_06915</name>
</gene>
<organism evidence="1 2">
    <name type="scientific">Pseudotamlana agarivorans</name>
    <dbReference type="NCBI Taxonomy" id="481183"/>
    <lineage>
        <taxon>Bacteria</taxon>
        <taxon>Pseudomonadati</taxon>
        <taxon>Bacteroidota</taxon>
        <taxon>Flavobacteriia</taxon>
        <taxon>Flavobacteriales</taxon>
        <taxon>Flavobacteriaceae</taxon>
        <taxon>Pseudotamlana</taxon>
    </lineage>
</organism>
<accession>A0ACC5U7W6</accession>
<comment type="caution">
    <text evidence="1">The sequence shown here is derived from an EMBL/GenBank/DDBJ whole genome shotgun (WGS) entry which is preliminary data.</text>
</comment>
<protein>
    <submittedName>
        <fullName evidence="1">Uncharacterized protein</fullName>
    </submittedName>
</protein>